<dbReference type="RefSeq" id="WP_345369479.1">
    <property type="nucleotide sequence ID" value="NZ_BAABJX010000017.1"/>
</dbReference>
<evidence type="ECO:0000313" key="2">
    <source>
        <dbReference type="EMBL" id="GAA4826221.1"/>
    </source>
</evidence>
<keyword evidence="1" id="KW-0732">Signal</keyword>
<dbReference type="Proteomes" id="UP001500298">
    <property type="component" value="Unassembled WGS sequence"/>
</dbReference>
<gene>
    <name evidence="2" type="ORF">GCM10023331_08520</name>
</gene>
<comment type="caution">
    <text evidence="2">The sequence shown here is derived from an EMBL/GenBank/DDBJ whole genome shotgun (WGS) entry which is preliminary data.</text>
</comment>
<evidence type="ECO:0000313" key="3">
    <source>
        <dbReference type="Proteomes" id="UP001500298"/>
    </source>
</evidence>
<reference evidence="3" key="1">
    <citation type="journal article" date="2019" name="Int. J. Syst. Evol. Microbiol.">
        <title>The Global Catalogue of Microorganisms (GCM) 10K type strain sequencing project: providing services to taxonomists for standard genome sequencing and annotation.</title>
        <authorList>
            <consortium name="The Broad Institute Genomics Platform"/>
            <consortium name="The Broad Institute Genome Sequencing Center for Infectious Disease"/>
            <person name="Wu L."/>
            <person name="Ma J."/>
        </authorList>
    </citation>
    <scope>NUCLEOTIDE SEQUENCE [LARGE SCALE GENOMIC DNA]</scope>
    <source>
        <strain evidence="3">JCM 18326</strain>
    </source>
</reference>
<proteinExistence type="predicted"/>
<dbReference type="EMBL" id="BAABJX010000017">
    <property type="protein sequence ID" value="GAA4826221.1"/>
    <property type="molecule type" value="Genomic_DNA"/>
</dbReference>
<sequence length="268" mass="29328">MKKVFYLLLALSIAMVSCTENHITIVDGQDPNNPDSAASGVLTFRSTIGTNSNQRVASSQLRTTSTANVEGAPSIEEVFKNTEVNGTLSIIHTASGVNVFSAPVRTFDAIANIVTTLPYGDYRIETTNFNGYEDSSLDFTFDKDNTIATLRFVPTMSGGFVWWNATIDTERTVAVKMGDTVFNEKEGNIGKMLPAGEKNIELGYLNDAGDFVATYLLKENYPFEVAKIVGINIDALEIMVDPDGKPNVSGDLGFDYILEYEIEWVVLD</sequence>
<accession>A0ABP9D5W0</accession>
<feature type="signal peptide" evidence="1">
    <location>
        <begin position="1"/>
        <end position="19"/>
    </location>
</feature>
<organism evidence="2 3">
    <name type="scientific">Algivirga pacifica</name>
    <dbReference type="NCBI Taxonomy" id="1162670"/>
    <lineage>
        <taxon>Bacteria</taxon>
        <taxon>Pseudomonadati</taxon>
        <taxon>Bacteroidota</taxon>
        <taxon>Cytophagia</taxon>
        <taxon>Cytophagales</taxon>
        <taxon>Flammeovirgaceae</taxon>
        <taxon>Algivirga</taxon>
    </lineage>
</organism>
<evidence type="ECO:0008006" key="4">
    <source>
        <dbReference type="Google" id="ProtNLM"/>
    </source>
</evidence>
<feature type="chain" id="PRO_5045872588" description="DUF4397 domain-containing protein" evidence="1">
    <location>
        <begin position="20"/>
        <end position="268"/>
    </location>
</feature>
<evidence type="ECO:0000256" key="1">
    <source>
        <dbReference type="SAM" id="SignalP"/>
    </source>
</evidence>
<name>A0ABP9D5W0_9BACT</name>
<dbReference type="PROSITE" id="PS51257">
    <property type="entry name" value="PROKAR_LIPOPROTEIN"/>
    <property type="match status" value="1"/>
</dbReference>
<protein>
    <recommendedName>
        <fullName evidence="4">DUF4397 domain-containing protein</fullName>
    </recommendedName>
</protein>
<keyword evidence="3" id="KW-1185">Reference proteome</keyword>